<proteinExistence type="predicted"/>
<dbReference type="AlphaFoldDB" id="A0A7J8QJN4"/>
<evidence type="ECO:0000313" key="2">
    <source>
        <dbReference type="Proteomes" id="UP000593578"/>
    </source>
</evidence>
<dbReference type="Proteomes" id="UP000593578">
    <property type="component" value="Unassembled WGS sequence"/>
</dbReference>
<gene>
    <name evidence="1" type="ORF">Gorai_004655</name>
</gene>
<sequence length="97" mass="11765">MWILWRFKRSPQRIFNTLLPFLTQIHWTLIHLLQFQANLPTFQDKSQVILMWVPHQNPKEGQYTSMLQMIVGRLMMMQLKGTLLVSRVMVWINWLIN</sequence>
<comment type="caution">
    <text evidence="1">The sequence shown here is derived from an EMBL/GenBank/DDBJ whole genome shotgun (WGS) entry which is preliminary data.</text>
</comment>
<protein>
    <submittedName>
        <fullName evidence="1">Uncharacterized protein</fullName>
    </submittedName>
</protein>
<accession>A0A7J8QJN4</accession>
<name>A0A7J8QJN4_GOSRA</name>
<dbReference type="EMBL" id="JABEZZ010000012">
    <property type="protein sequence ID" value="MBA0601480.1"/>
    <property type="molecule type" value="Genomic_DNA"/>
</dbReference>
<reference evidence="1 2" key="1">
    <citation type="journal article" date="2019" name="Genome Biol. Evol.">
        <title>Insights into the evolution of the New World diploid cottons (Gossypium, subgenus Houzingenia) based on genome sequencing.</title>
        <authorList>
            <person name="Grover C.E."/>
            <person name="Arick M.A. 2nd"/>
            <person name="Thrash A."/>
            <person name="Conover J.L."/>
            <person name="Sanders W.S."/>
            <person name="Peterson D.G."/>
            <person name="Frelichowski J.E."/>
            <person name="Scheffler J.A."/>
            <person name="Scheffler B.E."/>
            <person name="Wendel J.F."/>
        </authorList>
    </citation>
    <scope>NUCLEOTIDE SEQUENCE [LARGE SCALE GENOMIC DNA]</scope>
    <source>
        <strain evidence="1">8</strain>
        <tissue evidence="1">Leaf</tissue>
    </source>
</reference>
<organism evidence="1 2">
    <name type="scientific">Gossypium raimondii</name>
    <name type="common">Peruvian cotton</name>
    <name type="synonym">Gossypium klotzschianum subsp. raimondii</name>
    <dbReference type="NCBI Taxonomy" id="29730"/>
    <lineage>
        <taxon>Eukaryota</taxon>
        <taxon>Viridiplantae</taxon>
        <taxon>Streptophyta</taxon>
        <taxon>Embryophyta</taxon>
        <taxon>Tracheophyta</taxon>
        <taxon>Spermatophyta</taxon>
        <taxon>Magnoliopsida</taxon>
        <taxon>eudicotyledons</taxon>
        <taxon>Gunneridae</taxon>
        <taxon>Pentapetalae</taxon>
        <taxon>rosids</taxon>
        <taxon>malvids</taxon>
        <taxon>Malvales</taxon>
        <taxon>Malvaceae</taxon>
        <taxon>Malvoideae</taxon>
        <taxon>Gossypium</taxon>
    </lineage>
</organism>
<evidence type="ECO:0000313" key="1">
    <source>
        <dbReference type="EMBL" id="MBA0601480.1"/>
    </source>
</evidence>